<dbReference type="AlphaFoldDB" id="A0A9P6JPT4"/>
<dbReference type="EMBL" id="MU157852">
    <property type="protein sequence ID" value="KAF9528511.1"/>
    <property type="molecule type" value="Genomic_DNA"/>
</dbReference>
<dbReference type="OrthoDB" id="3346251at2759"/>
<evidence type="ECO:0000313" key="3">
    <source>
        <dbReference type="EMBL" id="KAF9528511.1"/>
    </source>
</evidence>
<evidence type="ECO:0000256" key="2">
    <source>
        <dbReference type="SAM" id="Phobius"/>
    </source>
</evidence>
<feature type="transmembrane region" description="Helical" evidence="2">
    <location>
        <begin position="50"/>
        <end position="69"/>
    </location>
</feature>
<proteinExistence type="predicted"/>
<gene>
    <name evidence="3" type="ORF">CPB83DRAFT_313968</name>
</gene>
<keyword evidence="2" id="KW-0472">Membrane</keyword>
<accession>A0A9P6JPT4</accession>
<reference evidence="3" key="1">
    <citation type="submission" date="2020-11" db="EMBL/GenBank/DDBJ databases">
        <authorList>
            <consortium name="DOE Joint Genome Institute"/>
            <person name="Ahrendt S."/>
            <person name="Riley R."/>
            <person name="Andreopoulos W."/>
            <person name="Labutti K."/>
            <person name="Pangilinan J."/>
            <person name="Ruiz-Duenas F.J."/>
            <person name="Barrasa J.M."/>
            <person name="Sanchez-Garcia M."/>
            <person name="Camarero S."/>
            <person name="Miyauchi S."/>
            <person name="Serrano A."/>
            <person name="Linde D."/>
            <person name="Babiker R."/>
            <person name="Drula E."/>
            <person name="Ayuso-Fernandez I."/>
            <person name="Pacheco R."/>
            <person name="Padilla G."/>
            <person name="Ferreira P."/>
            <person name="Barriuso J."/>
            <person name="Kellner H."/>
            <person name="Castanera R."/>
            <person name="Alfaro M."/>
            <person name="Ramirez L."/>
            <person name="Pisabarro A.G."/>
            <person name="Kuo A."/>
            <person name="Tritt A."/>
            <person name="Lipzen A."/>
            <person name="He G."/>
            <person name="Yan M."/>
            <person name="Ng V."/>
            <person name="Cullen D."/>
            <person name="Martin F."/>
            <person name="Rosso M.-N."/>
            <person name="Henrissat B."/>
            <person name="Hibbett D."/>
            <person name="Martinez A.T."/>
            <person name="Grigoriev I.V."/>
        </authorList>
    </citation>
    <scope>NUCLEOTIDE SEQUENCE</scope>
    <source>
        <strain evidence="3">CBS 506.95</strain>
    </source>
</reference>
<feature type="transmembrane region" description="Helical" evidence="2">
    <location>
        <begin position="21"/>
        <end position="44"/>
    </location>
</feature>
<keyword evidence="2" id="KW-0812">Transmembrane</keyword>
<evidence type="ECO:0000256" key="1">
    <source>
        <dbReference type="SAM" id="MobiDB-lite"/>
    </source>
</evidence>
<keyword evidence="4" id="KW-1185">Reference proteome</keyword>
<feature type="region of interest" description="Disordered" evidence="1">
    <location>
        <begin position="114"/>
        <end position="138"/>
    </location>
</feature>
<protein>
    <submittedName>
        <fullName evidence="3">Uncharacterized protein</fullName>
    </submittedName>
</protein>
<keyword evidence="2" id="KW-1133">Transmembrane helix</keyword>
<comment type="caution">
    <text evidence="3">The sequence shown here is derived from an EMBL/GenBank/DDBJ whole genome shotgun (WGS) entry which is preliminary data.</text>
</comment>
<evidence type="ECO:0000313" key="4">
    <source>
        <dbReference type="Proteomes" id="UP000807306"/>
    </source>
</evidence>
<dbReference type="Proteomes" id="UP000807306">
    <property type="component" value="Unassembled WGS sequence"/>
</dbReference>
<sequence length="168" mass="18986">MICTSSLTVRLSVSQLRRMMLYDGIGYLIVLTAANVLNALLFLGREDVQTAGASLGYCVTWIMTQRLLIHLYDASREHREEEDLELAGAALTLSKNVTGHRNISRVVRSQFDKNQTDPFDLGGGPRDSTSTSEYPEDLNVSVRIERTVKSKRVSRTLELEDYSRRSRM</sequence>
<name>A0A9P6JPT4_9AGAR</name>
<organism evidence="3 4">
    <name type="scientific">Crepidotus variabilis</name>
    <dbReference type="NCBI Taxonomy" id="179855"/>
    <lineage>
        <taxon>Eukaryota</taxon>
        <taxon>Fungi</taxon>
        <taxon>Dikarya</taxon>
        <taxon>Basidiomycota</taxon>
        <taxon>Agaricomycotina</taxon>
        <taxon>Agaricomycetes</taxon>
        <taxon>Agaricomycetidae</taxon>
        <taxon>Agaricales</taxon>
        <taxon>Agaricineae</taxon>
        <taxon>Crepidotaceae</taxon>
        <taxon>Crepidotus</taxon>
    </lineage>
</organism>